<accession>A0ABS1UB76</accession>
<sequence length="102" mass="10685">MNLQIADAVMKASVATPEDKMSGSISNLTVLSPVVLDRSANYNVNVGVAGSITVTRDAATPPDDPVVVTFNTLTAPLLTTITVSQAYLDIDGIESIRDHIVS</sequence>
<dbReference type="Proteomes" id="UP000660885">
    <property type="component" value="Unassembled WGS sequence"/>
</dbReference>
<reference evidence="1 2" key="1">
    <citation type="submission" date="2021-01" db="EMBL/GenBank/DDBJ databases">
        <title>Belnapia mucosa sp. nov. and Belnapia arida sp. nov., isolated from the Tabernas Desert (Almeria, Spain).</title>
        <authorList>
            <person name="Molina-Menor E."/>
            <person name="Vidal-Verdu A."/>
            <person name="Calonge A."/>
            <person name="Satari L."/>
            <person name="Pereto J."/>
            <person name="Porcar M."/>
        </authorList>
    </citation>
    <scope>NUCLEOTIDE SEQUENCE [LARGE SCALE GENOMIC DNA]</scope>
    <source>
        <strain evidence="1 2">T18</strain>
    </source>
</reference>
<dbReference type="EMBL" id="JAETWB010000042">
    <property type="protein sequence ID" value="MBL6081947.1"/>
    <property type="molecule type" value="Genomic_DNA"/>
</dbReference>
<evidence type="ECO:0000313" key="2">
    <source>
        <dbReference type="Proteomes" id="UP000660885"/>
    </source>
</evidence>
<gene>
    <name evidence="1" type="ORF">JMJ56_28610</name>
</gene>
<comment type="caution">
    <text evidence="1">The sequence shown here is derived from an EMBL/GenBank/DDBJ whole genome shotgun (WGS) entry which is preliminary data.</text>
</comment>
<name>A0ABS1UB76_9PROT</name>
<keyword evidence="2" id="KW-1185">Reference proteome</keyword>
<protein>
    <submittedName>
        <fullName evidence="1">Uncharacterized protein</fullName>
    </submittedName>
</protein>
<evidence type="ECO:0000313" key="1">
    <source>
        <dbReference type="EMBL" id="MBL6081947.1"/>
    </source>
</evidence>
<organism evidence="1 2">
    <name type="scientific">Belnapia arida</name>
    <dbReference type="NCBI Taxonomy" id="2804533"/>
    <lineage>
        <taxon>Bacteria</taxon>
        <taxon>Pseudomonadati</taxon>
        <taxon>Pseudomonadota</taxon>
        <taxon>Alphaproteobacteria</taxon>
        <taxon>Acetobacterales</taxon>
        <taxon>Roseomonadaceae</taxon>
        <taxon>Belnapia</taxon>
    </lineage>
</organism>
<dbReference type="RefSeq" id="WP_202835160.1">
    <property type="nucleotide sequence ID" value="NZ_JAETWB010000042.1"/>
</dbReference>
<proteinExistence type="predicted"/>